<dbReference type="SUPFAM" id="SSF52058">
    <property type="entry name" value="L domain-like"/>
    <property type="match status" value="1"/>
</dbReference>
<dbReference type="InterPro" id="IPR055414">
    <property type="entry name" value="LRR_R13L4/SHOC2-like"/>
</dbReference>
<dbReference type="InterPro" id="IPR058922">
    <property type="entry name" value="WHD_DRP"/>
</dbReference>
<evidence type="ECO:0000256" key="2">
    <source>
        <dbReference type="ARBA" id="ARBA00022821"/>
    </source>
</evidence>
<evidence type="ECO:0000259" key="4">
    <source>
        <dbReference type="Pfam" id="PF23559"/>
    </source>
</evidence>
<dbReference type="Proteomes" id="UP000288805">
    <property type="component" value="Unassembled WGS sequence"/>
</dbReference>
<dbReference type="Gene3D" id="3.40.50.300">
    <property type="entry name" value="P-loop containing nucleotide triphosphate hydrolases"/>
    <property type="match status" value="2"/>
</dbReference>
<accession>A0A438FDD2</accession>
<dbReference type="InterPro" id="IPR042197">
    <property type="entry name" value="Apaf_helical"/>
</dbReference>
<comment type="caution">
    <text evidence="6">The sequence shown here is derived from an EMBL/GenBank/DDBJ whole genome shotgun (WGS) entry which is preliminary data.</text>
</comment>
<evidence type="ECO:0000259" key="5">
    <source>
        <dbReference type="Pfam" id="PF23598"/>
    </source>
</evidence>
<evidence type="ECO:0000313" key="6">
    <source>
        <dbReference type="EMBL" id="RVW57966.1"/>
    </source>
</evidence>
<dbReference type="Pfam" id="PF23559">
    <property type="entry name" value="WHD_DRP"/>
    <property type="match status" value="1"/>
</dbReference>
<dbReference type="PANTHER" id="PTHR23155:SF1211">
    <property type="entry name" value="OS09G0313500 PROTEIN"/>
    <property type="match status" value="1"/>
</dbReference>
<dbReference type="InterPro" id="IPR027417">
    <property type="entry name" value="P-loop_NTPase"/>
</dbReference>
<keyword evidence="1" id="KW-0677">Repeat</keyword>
<dbReference type="GO" id="GO:0006952">
    <property type="term" value="P:defense response"/>
    <property type="evidence" value="ECO:0007669"/>
    <property type="project" value="UniProtKB-KW"/>
</dbReference>
<evidence type="ECO:0000313" key="7">
    <source>
        <dbReference type="Proteomes" id="UP000288805"/>
    </source>
</evidence>
<dbReference type="SUPFAM" id="SSF52540">
    <property type="entry name" value="P-loop containing nucleoside triphosphate hydrolases"/>
    <property type="match status" value="1"/>
</dbReference>
<sequence>MTKARGRMTPYLGTALALPSQWPEWGRQSLRNPILVDEAGTVGLAEDQWKIRECLLEASGHLIVIGIAGMGGIGKTTLAQQIYNDRSLKEQYGYIIFLTLDKKYLIILDDVWGADEGLWWESLKSGFPHRAGSCVIVTTRDEEVARSMGATHRCIHHLRLLSEENGWSLFSKVVFERDGGQCPNMDLEVIGKEIVSQCRGLPLAIKIAGGMMGFIRERDGKTAYEIGEECINELFCRCLLLGSSKTIFETNFFNCRLHDMVRDMVIKIAREENFMCLDDKGRPSLCVQSHRGGILRSINLESFEVNSKSLRTSVGMHIEPSVLKTMGQNMSQLKRLRVLDLLLSATSDADLIDENVLSRIGLPPSVTTLEQLNIMQIFGCDSLECMPKGFSNLHNLQTLWGFTPASWRHKDGCRVAELRHLNQLKTLFIEIKSEDQIVEGELNVLSQLQDLKIRASNGSSGLAGKINGWFSSLQQLEKLRLYGLQGVTTPTWLNPTSLPNLRHLSIVFSERLVHLNPIFWDTQNVKWMIWMNWMRNGL</sequence>
<dbReference type="GO" id="GO:0043531">
    <property type="term" value="F:ADP binding"/>
    <property type="evidence" value="ECO:0007669"/>
    <property type="project" value="InterPro"/>
</dbReference>
<dbReference type="Gene3D" id="3.80.10.10">
    <property type="entry name" value="Ribonuclease Inhibitor"/>
    <property type="match status" value="1"/>
</dbReference>
<dbReference type="GO" id="GO:0051707">
    <property type="term" value="P:response to other organism"/>
    <property type="evidence" value="ECO:0007669"/>
    <property type="project" value="UniProtKB-ARBA"/>
</dbReference>
<dbReference type="PRINTS" id="PR00364">
    <property type="entry name" value="DISEASERSIST"/>
</dbReference>
<dbReference type="AlphaFoldDB" id="A0A438FDD2"/>
<dbReference type="EMBL" id="QGNW01000996">
    <property type="protein sequence ID" value="RVW57966.1"/>
    <property type="molecule type" value="Genomic_DNA"/>
</dbReference>
<dbReference type="InterPro" id="IPR002182">
    <property type="entry name" value="NB-ARC"/>
</dbReference>
<feature type="domain" description="Disease resistance protein winged helix" evidence="4">
    <location>
        <begin position="213"/>
        <end position="265"/>
    </location>
</feature>
<protein>
    <submittedName>
        <fullName evidence="6">Disease resistance RPP13-like protein 4</fullName>
    </submittedName>
</protein>
<dbReference type="OrthoDB" id="2973320at2759"/>
<evidence type="ECO:0000259" key="3">
    <source>
        <dbReference type="Pfam" id="PF00931"/>
    </source>
</evidence>
<feature type="domain" description="Disease resistance R13L4/SHOC-2-like LRR" evidence="5">
    <location>
        <begin position="361"/>
        <end position="509"/>
    </location>
</feature>
<dbReference type="Gene3D" id="1.10.8.430">
    <property type="entry name" value="Helical domain of apoptotic protease-activating factors"/>
    <property type="match status" value="1"/>
</dbReference>
<evidence type="ECO:0000256" key="1">
    <source>
        <dbReference type="ARBA" id="ARBA00022737"/>
    </source>
</evidence>
<dbReference type="Pfam" id="PF00931">
    <property type="entry name" value="NB-ARC"/>
    <property type="match status" value="2"/>
</dbReference>
<organism evidence="6 7">
    <name type="scientific">Vitis vinifera</name>
    <name type="common">Grape</name>
    <dbReference type="NCBI Taxonomy" id="29760"/>
    <lineage>
        <taxon>Eukaryota</taxon>
        <taxon>Viridiplantae</taxon>
        <taxon>Streptophyta</taxon>
        <taxon>Embryophyta</taxon>
        <taxon>Tracheophyta</taxon>
        <taxon>Spermatophyta</taxon>
        <taxon>Magnoliopsida</taxon>
        <taxon>eudicotyledons</taxon>
        <taxon>Gunneridae</taxon>
        <taxon>Pentapetalae</taxon>
        <taxon>rosids</taxon>
        <taxon>Vitales</taxon>
        <taxon>Vitaceae</taxon>
        <taxon>Viteae</taxon>
        <taxon>Vitis</taxon>
    </lineage>
</organism>
<name>A0A438FDD2_VITVI</name>
<dbReference type="InterPro" id="IPR044974">
    <property type="entry name" value="Disease_R_plants"/>
</dbReference>
<gene>
    <name evidence="6" type="primary">RPP13L4_9</name>
    <name evidence="6" type="ORF">CK203_114401</name>
</gene>
<reference evidence="6 7" key="1">
    <citation type="journal article" date="2018" name="PLoS Genet.">
        <title>Population sequencing reveals clonal diversity and ancestral inbreeding in the grapevine cultivar Chardonnay.</title>
        <authorList>
            <person name="Roach M.J."/>
            <person name="Johnson D.L."/>
            <person name="Bohlmann J."/>
            <person name="van Vuuren H.J."/>
            <person name="Jones S.J."/>
            <person name="Pretorius I.S."/>
            <person name="Schmidt S.A."/>
            <person name="Borneman A.R."/>
        </authorList>
    </citation>
    <scope>NUCLEOTIDE SEQUENCE [LARGE SCALE GENOMIC DNA]</scope>
    <source>
        <strain evidence="7">cv. Chardonnay</strain>
        <tissue evidence="6">Leaf</tissue>
    </source>
</reference>
<dbReference type="Pfam" id="PF23598">
    <property type="entry name" value="LRR_14"/>
    <property type="match status" value="1"/>
</dbReference>
<feature type="domain" description="NB-ARC" evidence="3">
    <location>
        <begin position="100"/>
        <end position="178"/>
    </location>
</feature>
<dbReference type="InterPro" id="IPR032675">
    <property type="entry name" value="LRR_dom_sf"/>
</dbReference>
<keyword evidence="2" id="KW-0611">Plant defense</keyword>
<proteinExistence type="predicted"/>
<feature type="domain" description="NB-ARC" evidence="3">
    <location>
        <begin position="50"/>
        <end position="98"/>
    </location>
</feature>
<dbReference type="PANTHER" id="PTHR23155">
    <property type="entry name" value="DISEASE RESISTANCE PROTEIN RP"/>
    <property type="match status" value="1"/>
</dbReference>